<dbReference type="Proteomes" id="UP001589692">
    <property type="component" value="Unassembled WGS sequence"/>
</dbReference>
<dbReference type="InterPro" id="IPR001867">
    <property type="entry name" value="OmpR/PhoB-type_DNA-bd"/>
</dbReference>
<evidence type="ECO:0000259" key="3">
    <source>
        <dbReference type="PROSITE" id="PS51755"/>
    </source>
</evidence>
<feature type="domain" description="OmpR/PhoB-type" evidence="3">
    <location>
        <begin position="23"/>
        <end position="121"/>
    </location>
</feature>
<dbReference type="SUPFAM" id="SSF46894">
    <property type="entry name" value="C-terminal effector domain of the bipartite response regulators"/>
    <property type="match status" value="1"/>
</dbReference>
<reference evidence="4 5" key="1">
    <citation type="submission" date="2024-09" db="EMBL/GenBank/DDBJ databases">
        <authorList>
            <person name="Sun Q."/>
            <person name="Mori K."/>
        </authorList>
    </citation>
    <scope>NUCLEOTIDE SEQUENCE [LARGE SCALE GENOMIC DNA]</scope>
    <source>
        <strain evidence="4 5">TBRC 4938</strain>
    </source>
</reference>
<evidence type="ECO:0000256" key="1">
    <source>
        <dbReference type="ARBA" id="ARBA00023125"/>
    </source>
</evidence>
<gene>
    <name evidence="4" type="ORF">ACFFP0_24690</name>
</gene>
<dbReference type="EMBL" id="JBHMAA010000032">
    <property type="protein sequence ID" value="MFB9952059.1"/>
    <property type="molecule type" value="Genomic_DNA"/>
</dbReference>
<keyword evidence="1 2" id="KW-0238">DNA-binding</keyword>
<dbReference type="InterPro" id="IPR016032">
    <property type="entry name" value="Sig_transdc_resp-reg_C-effctor"/>
</dbReference>
<accession>A0ABV6APN2</accession>
<proteinExistence type="predicted"/>
<sequence>MLQATTAEEIPAKRNSMICPCCLQFVEGARFLTDPVNNLITNGDKTIKLTRRQFKLAKYLLDCFPLLATKEGIYDNVFMDEHGEGPGMKIMDVIICHIRPSLAEVGLIIETVWGKGYKIVEADPSEALLIKDRSIRERQLGAHRRWSQENDDQLLDLMRRKMKIAQCAAIMRMPYMTVERHYRKLAPLLEAGR</sequence>
<evidence type="ECO:0000313" key="4">
    <source>
        <dbReference type="EMBL" id="MFB9952059.1"/>
    </source>
</evidence>
<feature type="DNA-binding region" description="OmpR/PhoB-type" evidence="2">
    <location>
        <begin position="23"/>
        <end position="121"/>
    </location>
</feature>
<keyword evidence="5" id="KW-1185">Reference proteome</keyword>
<name>A0ABV6APN2_9HYPH</name>
<protein>
    <submittedName>
        <fullName evidence="4">Winged helix-turn-helix domain-containing protein</fullName>
    </submittedName>
</protein>
<dbReference type="PROSITE" id="PS51755">
    <property type="entry name" value="OMPR_PHOB"/>
    <property type="match status" value="1"/>
</dbReference>
<dbReference type="Gene3D" id="1.10.10.10">
    <property type="entry name" value="Winged helix-like DNA-binding domain superfamily/Winged helix DNA-binding domain"/>
    <property type="match status" value="1"/>
</dbReference>
<evidence type="ECO:0000256" key="2">
    <source>
        <dbReference type="PROSITE-ProRule" id="PRU01091"/>
    </source>
</evidence>
<dbReference type="InterPro" id="IPR036388">
    <property type="entry name" value="WH-like_DNA-bd_sf"/>
</dbReference>
<dbReference type="Pfam" id="PF00486">
    <property type="entry name" value="Trans_reg_C"/>
    <property type="match status" value="1"/>
</dbReference>
<comment type="caution">
    <text evidence="4">The sequence shown here is derived from an EMBL/GenBank/DDBJ whole genome shotgun (WGS) entry which is preliminary data.</text>
</comment>
<evidence type="ECO:0000313" key="5">
    <source>
        <dbReference type="Proteomes" id="UP001589692"/>
    </source>
</evidence>
<dbReference type="SMART" id="SM00862">
    <property type="entry name" value="Trans_reg_C"/>
    <property type="match status" value="1"/>
</dbReference>
<organism evidence="4 5">
    <name type="scientific">Rhizobium puerariae</name>
    <dbReference type="NCBI Taxonomy" id="1585791"/>
    <lineage>
        <taxon>Bacteria</taxon>
        <taxon>Pseudomonadati</taxon>
        <taxon>Pseudomonadota</taxon>
        <taxon>Alphaproteobacteria</taxon>
        <taxon>Hyphomicrobiales</taxon>
        <taxon>Rhizobiaceae</taxon>
        <taxon>Rhizobium/Agrobacterium group</taxon>
        <taxon>Rhizobium</taxon>
    </lineage>
</organism>
<dbReference type="RefSeq" id="WP_377264876.1">
    <property type="nucleotide sequence ID" value="NZ_JBHMAA010000032.1"/>
</dbReference>